<evidence type="ECO:0000313" key="6">
    <source>
        <dbReference type="Proteomes" id="UP001620626"/>
    </source>
</evidence>
<evidence type="ECO:0000256" key="1">
    <source>
        <dbReference type="ARBA" id="ARBA00022679"/>
    </source>
</evidence>
<protein>
    <recommendedName>
        <fullName evidence="4">Poly(A) polymerase RNA-binding domain-containing protein</fullName>
    </recommendedName>
</protein>
<evidence type="ECO:0000256" key="3">
    <source>
        <dbReference type="ARBA" id="ARBA00022840"/>
    </source>
</evidence>
<dbReference type="Gene3D" id="1.10.1410.10">
    <property type="match status" value="1"/>
</dbReference>
<organism evidence="5 6">
    <name type="scientific">Heterodera trifolii</name>
    <dbReference type="NCBI Taxonomy" id="157864"/>
    <lineage>
        <taxon>Eukaryota</taxon>
        <taxon>Metazoa</taxon>
        <taxon>Ecdysozoa</taxon>
        <taxon>Nematoda</taxon>
        <taxon>Chromadorea</taxon>
        <taxon>Rhabditida</taxon>
        <taxon>Tylenchina</taxon>
        <taxon>Tylenchomorpha</taxon>
        <taxon>Tylenchoidea</taxon>
        <taxon>Heteroderidae</taxon>
        <taxon>Heteroderinae</taxon>
        <taxon>Heterodera</taxon>
    </lineage>
</organism>
<evidence type="ECO:0000259" key="4">
    <source>
        <dbReference type="Pfam" id="PF04926"/>
    </source>
</evidence>
<evidence type="ECO:0000256" key="2">
    <source>
        <dbReference type="ARBA" id="ARBA00022741"/>
    </source>
</evidence>
<evidence type="ECO:0000313" key="5">
    <source>
        <dbReference type="EMBL" id="KAL3109157.1"/>
    </source>
</evidence>
<dbReference type="InterPro" id="IPR007010">
    <property type="entry name" value="PolA_pol_RNA-bd_dom"/>
</dbReference>
<dbReference type="SUPFAM" id="SSF55003">
    <property type="entry name" value="PAP/Archaeal CCA-adding enzyme, C-terminal domain"/>
    <property type="match status" value="1"/>
</dbReference>
<gene>
    <name evidence="5" type="ORF">niasHT_013937</name>
</gene>
<dbReference type="InterPro" id="IPR011068">
    <property type="entry name" value="NuclTrfase_I-like_C"/>
</dbReference>
<name>A0ABD2L1R8_9BILA</name>
<keyword evidence="3" id="KW-0067">ATP-binding</keyword>
<keyword evidence="2" id="KW-0547">Nucleotide-binding</keyword>
<comment type="caution">
    <text evidence="5">The sequence shown here is derived from an EMBL/GenBank/DDBJ whole genome shotgun (WGS) entry which is preliminary data.</text>
</comment>
<proteinExistence type="predicted"/>
<dbReference type="AlphaFoldDB" id="A0ABD2L1R8"/>
<dbReference type="Pfam" id="PF04926">
    <property type="entry name" value="PAP_RNA-bind"/>
    <property type="match status" value="1"/>
</dbReference>
<sequence length="206" mass="24114">MQIYTPSIAEQNAAKKVTISSAKIIQKHFQKAMANFNELNVENIDWTMFLQNSEKFIEKYEFYILINCICEEEIGAAKLCQFVENRIRLQLVYDIDGNGGIFEAHLYPNIYTEKCEIAEKILETSFSKNFCKIWLIGVNSIASIDNIKKCLPLFDLSIRRAYLRYNPVQKQEGNIQNIEDEFDKLKFKMQSVAMTKRQMKELDDEH</sequence>
<dbReference type="EMBL" id="JBICBT010000577">
    <property type="protein sequence ID" value="KAL3109157.1"/>
    <property type="molecule type" value="Genomic_DNA"/>
</dbReference>
<dbReference type="GO" id="GO:0005524">
    <property type="term" value="F:ATP binding"/>
    <property type="evidence" value="ECO:0007669"/>
    <property type="project" value="UniProtKB-KW"/>
</dbReference>
<dbReference type="PANTHER" id="PTHR10682:SF10">
    <property type="entry name" value="POLYNUCLEOTIDE ADENYLYLTRANSFERASE"/>
    <property type="match status" value="1"/>
</dbReference>
<feature type="domain" description="Poly(A) polymerase RNA-binding" evidence="4">
    <location>
        <begin position="56"/>
        <end position="118"/>
    </location>
</feature>
<dbReference type="SUPFAM" id="SSF81631">
    <property type="entry name" value="PAP/OAS1 substrate-binding domain"/>
    <property type="match status" value="1"/>
</dbReference>
<accession>A0ABD2L1R8</accession>
<dbReference type="Gene3D" id="3.30.70.590">
    <property type="entry name" value="Poly(A) polymerase predicted RNA binding domain"/>
    <property type="match status" value="1"/>
</dbReference>
<dbReference type="PANTHER" id="PTHR10682">
    <property type="entry name" value="POLY A POLYMERASE"/>
    <property type="match status" value="1"/>
</dbReference>
<dbReference type="Proteomes" id="UP001620626">
    <property type="component" value="Unassembled WGS sequence"/>
</dbReference>
<keyword evidence="1" id="KW-0808">Transferase</keyword>
<keyword evidence="6" id="KW-1185">Reference proteome</keyword>
<dbReference type="GO" id="GO:0016740">
    <property type="term" value="F:transferase activity"/>
    <property type="evidence" value="ECO:0007669"/>
    <property type="project" value="UniProtKB-KW"/>
</dbReference>
<reference evidence="5 6" key="1">
    <citation type="submission" date="2024-10" db="EMBL/GenBank/DDBJ databases">
        <authorList>
            <person name="Kim D."/>
        </authorList>
    </citation>
    <scope>NUCLEOTIDE SEQUENCE [LARGE SCALE GENOMIC DNA]</scope>
    <source>
        <strain evidence="5">BH-2024</strain>
    </source>
</reference>